<evidence type="ECO:0000313" key="3">
    <source>
        <dbReference type="Proteomes" id="UP000095042"/>
    </source>
</evidence>
<gene>
    <name evidence="2" type="ORF">AUC71_16895</name>
</gene>
<dbReference type="AlphaFoldDB" id="A0A1E3W8L7"/>
<evidence type="ECO:0000313" key="2">
    <source>
        <dbReference type="EMBL" id="ODS02154.1"/>
    </source>
</evidence>
<organism evidence="2 3">
    <name type="scientific">Methyloceanibacter marginalis</name>
    <dbReference type="NCBI Taxonomy" id="1774971"/>
    <lineage>
        <taxon>Bacteria</taxon>
        <taxon>Pseudomonadati</taxon>
        <taxon>Pseudomonadota</taxon>
        <taxon>Alphaproteobacteria</taxon>
        <taxon>Hyphomicrobiales</taxon>
        <taxon>Hyphomicrobiaceae</taxon>
        <taxon>Methyloceanibacter</taxon>
    </lineage>
</organism>
<name>A0A1E3W8L7_9HYPH</name>
<protein>
    <submittedName>
        <fullName evidence="2">Uncharacterized protein</fullName>
    </submittedName>
</protein>
<feature type="coiled-coil region" evidence="1">
    <location>
        <begin position="7"/>
        <end position="34"/>
    </location>
</feature>
<dbReference type="Proteomes" id="UP000095042">
    <property type="component" value="Unassembled WGS sequence"/>
</dbReference>
<accession>A0A1E3W8L7</accession>
<dbReference type="EMBL" id="LPWD01000396">
    <property type="protein sequence ID" value="ODS02154.1"/>
    <property type="molecule type" value="Genomic_DNA"/>
</dbReference>
<reference evidence="2 3" key="1">
    <citation type="journal article" date="2016" name="Environ. Microbiol.">
        <title>New Methyloceanibacter diversity from North Sea sediments includes methanotroph containing solely the soluble methane monooxygenase.</title>
        <authorList>
            <person name="Vekeman B."/>
            <person name="Kerckhof F.M."/>
            <person name="Cremers G."/>
            <person name="de Vos P."/>
            <person name="Vandamme P."/>
            <person name="Boon N."/>
            <person name="Op den Camp H.J."/>
            <person name="Heylen K."/>
        </authorList>
    </citation>
    <scope>NUCLEOTIDE SEQUENCE [LARGE SCALE GENOMIC DNA]</scope>
    <source>
        <strain evidence="2 3">R-67177</strain>
    </source>
</reference>
<proteinExistence type="predicted"/>
<sequence>MGQKLCRQKVMSLAEALNEEIPALRQQKASANSLKRSGSCRKMGQLPVELQGQLAALLSLANKHPRSKETGVDIRIGCGGTQPALFTP</sequence>
<evidence type="ECO:0000256" key="1">
    <source>
        <dbReference type="SAM" id="Coils"/>
    </source>
</evidence>
<comment type="caution">
    <text evidence="2">The sequence shown here is derived from an EMBL/GenBank/DDBJ whole genome shotgun (WGS) entry which is preliminary data.</text>
</comment>
<keyword evidence="1" id="KW-0175">Coiled coil</keyword>
<keyword evidence="3" id="KW-1185">Reference proteome</keyword>